<dbReference type="Pfam" id="PF20710">
    <property type="entry name" value="DUF6824"/>
    <property type="match status" value="1"/>
</dbReference>
<organism evidence="3 4">
    <name type="scientific">Thalassiosira oceanica</name>
    <name type="common">Marine diatom</name>
    <dbReference type="NCBI Taxonomy" id="159749"/>
    <lineage>
        <taxon>Eukaryota</taxon>
        <taxon>Sar</taxon>
        <taxon>Stramenopiles</taxon>
        <taxon>Ochrophyta</taxon>
        <taxon>Bacillariophyta</taxon>
        <taxon>Coscinodiscophyceae</taxon>
        <taxon>Thalassiosirophycidae</taxon>
        <taxon>Thalassiosirales</taxon>
        <taxon>Thalassiosiraceae</taxon>
        <taxon>Thalassiosira</taxon>
    </lineage>
</organism>
<proteinExistence type="predicted"/>
<feature type="domain" description="DUF6824" evidence="2">
    <location>
        <begin position="23"/>
        <end position="130"/>
    </location>
</feature>
<gene>
    <name evidence="3" type="ORF">THAOC_24778</name>
</gene>
<sequence length="268" mass="29782">MNFTAVTGDMAARNYAVIPHENDVLFGYGTVVAQHNGNRQFRHLVTLVKDRFVGTTVRREKRMIAMSIIQTIQTLTPPGRFLIATDDMRGGLTTGHQHDCGESVHPLILQKTWILAERDKTLSKVLHRLRDKDSRISKNESTCTAEAGPLGMPKPSTNEDQAKLHLDDMRQSADLALRSASSPNTPVFNSLDPDELALLVSFRQTQRAEEIRKEEIAESERKAGPGENNFELESMASSHAPTLLVPPECGRQNSPLVSDSNSSLSLWR</sequence>
<accession>K0RSY9</accession>
<dbReference type="OrthoDB" id="47806at2759"/>
<protein>
    <recommendedName>
        <fullName evidence="2">DUF6824 domain-containing protein</fullName>
    </recommendedName>
</protein>
<feature type="compositionally biased region" description="Low complexity" evidence="1">
    <location>
        <begin position="254"/>
        <end position="268"/>
    </location>
</feature>
<dbReference type="EMBL" id="AGNL01033922">
    <property type="protein sequence ID" value="EJK55489.1"/>
    <property type="molecule type" value="Genomic_DNA"/>
</dbReference>
<evidence type="ECO:0000313" key="3">
    <source>
        <dbReference type="EMBL" id="EJK55489.1"/>
    </source>
</evidence>
<feature type="region of interest" description="Disordered" evidence="1">
    <location>
        <begin position="137"/>
        <end position="160"/>
    </location>
</feature>
<name>K0RSY9_THAOC</name>
<dbReference type="InterPro" id="IPR049227">
    <property type="entry name" value="DUF6824"/>
</dbReference>
<comment type="caution">
    <text evidence="3">The sequence shown here is derived from an EMBL/GenBank/DDBJ whole genome shotgun (WGS) entry which is preliminary data.</text>
</comment>
<evidence type="ECO:0000256" key="1">
    <source>
        <dbReference type="SAM" id="MobiDB-lite"/>
    </source>
</evidence>
<dbReference type="Proteomes" id="UP000266841">
    <property type="component" value="Unassembled WGS sequence"/>
</dbReference>
<keyword evidence="4" id="KW-1185">Reference proteome</keyword>
<evidence type="ECO:0000259" key="2">
    <source>
        <dbReference type="Pfam" id="PF20710"/>
    </source>
</evidence>
<feature type="region of interest" description="Disordered" evidence="1">
    <location>
        <begin position="213"/>
        <end position="268"/>
    </location>
</feature>
<reference evidence="3 4" key="1">
    <citation type="journal article" date="2012" name="Genome Biol.">
        <title>Genome and low-iron response of an oceanic diatom adapted to chronic iron limitation.</title>
        <authorList>
            <person name="Lommer M."/>
            <person name="Specht M."/>
            <person name="Roy A.S."/>
            <person name="Kraemer L."/>
            <person name="Andreson R."/>
            <person name="Gutowska M.A."/>
            <person name="Wolf J."/>
            <person name="Bergner S.V."/>
            <person name="Schilhabel M.B."/>
            <person name="Klostermeier U.C."/>
            <person name="Beiko R.G."/>
            <person name="Rosenstiel P."/>
            <person name="Hippler M."/>
            <person name="Laroche J."/>
        </authorList>
    </citation>
    <scope>NUCLEOTIDE SEQUENCE [LARGE SCALE GENOMIC DNA]</scope>
    <source>
        <strain evidence="3 4">CCMP1005</strain>
    </source>
</reference>
<dbReference type="AlphaFoldDB" id="K0RSY9"/>
<evidence type="ECO:0000313" key="4">
    <source>
        <dbReference type="Proteomes" id="UP000266841"/>
    </source>
</evidence>
<feature type="compositionally biased region" description="Basic and acidic residues" evidence="1">
    <location>
        <begin position="213"/>
        <end position="224"/>
    </location>
</feature>